<keyword evidence="1 3" id="KW-0807">Transducer</keyword>
<dbReference type="Pfam" id="PF11563">
    <property type="entry name" value="Protoglobin"/>
    <property type="match status" value="1"/>
</dbReference>
<dbReference type="PRINTS" id="PR00260">
    <property type="entry name" value="CHEMTRNSDUCR"/>
</dbReference>
<dbReference type="InterPro" id="IPR039379">
    <property type="entry name" value="Protoglobin_sensor_dom"/>
</dbReference>
<organism evidence="5 6">
    <name type="scientific">Aeribacillus alveayuensis</name>
    <dbReference type="NCBI Taxonomy" id="279215"/>
    <lineage>
        <taxon>Bacteria</taxon>
        <taxon>Bacillati</taxon>
        <taxon>Bacillota</taxon>
        <taxon>Bacilli</taxon>
        <taxon>Bacillales</taxon>
        <taxon>Bacillaceae</taxon>
        <taxon>Aeribacillus</taxon>
    </lineage>
</organism>
<dbReference type="InterPro" id="IPR012292">
    <property type="entry name" value="Globin/Proto"/>
</dbReference>
<dbReference type="SUPFAM" id="SSF58104">
    <property type="entry name" value="Methyl-accepting chemotaxis protein (MCP) signaling domain"/>
    <property type="match status" value="1"/>
</dbReference>
<dbReference type="PANTHER" id="PTHR32089">
    <property type="entry name" value="METHYL-ACCEPTING CHEMOTAXIS PROTEIN MCPB"/>
    <property type="match status" value="1"/>
</dbReference>
<name>A0ABT9VQB5_9BACI</name>
<gene>
    <name evidence="5" type="ORF">J2S06_002258</name>
</gene>
<dbReference type="InterPro" id="IPR009050">
    <property type="entry name" value="Globin-like_sf"/>
</dbReference>
<evidence type="ECO:0000313" key="5">
    <source>
        <dbReference type="EMBL" id="MDQ0163180.1"/>
    </source>
</evidence>
<evidence type="ECO:0000259" key="4">
    <source>
        <dbReference type="PROSITE" id="PS50111"/>
    </source>
</evidence>
<proteinExistence type="inferred from homology"/>
<dbReference type="Pfam" id="PF00015">
    <property type="entry name" value="MCPsignal"/>
    <property type="match status" value="1"/>
</dbReference>
<dbReference type="SUPFAM" id="SSF46458">
    <property type="entry name" value="Globin-like"/>
    <property type="match status" value="1"/>
</dbReference>
<evidence type="ECO:0000313" key="6">
    <source>
        <dbReference type="Proteomes" id="UP001225646"/>
    </source>
</evidence>
<dbReference type="Gene3D" id="1.10.490.10">
    <property type="entry name" value="Globins"/>
    <property type="match status" value="1"/>
</dbReference>
<keyword evidence="6" id="KW-1185">Reference proteome</keyword>
<comment type="similarity">
    <text evidence="2">Belongs to the methyl-accepting chemotaxis (MCP) protein family.</text>
</comment>
<dbReference type="PANTHER" id="PTHR32089:SF118">
    <property type="entry name" value="HEME-BASED AEROTACTIC TRANSDUCER HEMAT"/>
    <property type="match status" value="1"/>
</dbReference>
<feature type="domain" description="Methyl-accepting transducer" evidence="4">
    <location>
        <begin position="213"/>
        <end position="419"/>
    </location>
</feature>
<evidence type="ECO:0000256" key="2">
    <source>
        <dbReference type="ARBA" id="ARBA00029447"/>
    </source>
</evidence>
<dbReference type="InterPro" id="IPR004089">
    <property type="entry name" value="MCPsignal_dom"/>
</dbReference>
<dbReference type="Proteomes" id="UP001225646">
    <property type="component" value="Unassembled WGS sequence"/>
</dbReference>
<protein>
    <submittedName>
        <fullName evidence="5">Heme-based aerotactic transducer</fullName>
    </submittedName>
</protein>
<dbReference type="Gene3D" id="1.10.287.950">
    <property type="entry name" value="Methyl-accepting chemotaxis protein"/>
    <property type="match status" value="1"/>
</dbReference>
<dbReference type="InterPro" id="IPR004090">
    <property type="entry name" value="Chemotax_Me-accpt_rcpt"/>
</dbReference>
<accession>A0ABT9VQB5</accession>
<dbReference type="EMBL" id="JAUSTR010000011">
    <property type="protein sequence ID" value="MDQ0163180.1"/>
    <property type="molecule type" value="Genomic_DNA"/>
</dbReference>
<comment type="caution">
    <text evidence="5">The sequence shown here is derived from an EMBL/GenBank/DDBJ whole genome shotgun (WGS) entry which is preliminary data.</text>
</comment>
<dbReference type="InterPro" id="IPR044398">
    <property type="entry name" value="Globin-sensor_dom"/>
</dbReference>
<dbReference type="PROSITE" id="PS50111">
    <property type="entry name" value="CHEMOTAXIS_TRANSDUC_2"/>
    <property type="match status" value="1"/>
</dbReference>
<dbReference type="CDD" id="cd01068">
    <property type="entry name" value="globin_sensor"/>
    <property type="match status" value="1"/>
</dbReference>
<sequence>MSFLWLTKKEEKSWSKKVEQMDVRMTVDDPELLSKMKMIHFTEQDLQRAKCIQPLIEENIEKLVDDFYQTILEIRELKDIIEKHSSVDRLRRTLKIHLIELFNGQIDNRFVEKRLIVAKTHYRIGLKPAWYMCSFQNLQNSLIQIISNEMTIREEASLFIMAITKLLCLEKQLVLEAYESENLRITEEQYEKAKNGIEKKVLATSQDLVALSEQTHSSVEILIKNSDTVNQMVHESNENSKATQSFTEEGQNKINELVQNIKVIANSIENMNRSVQKLTDASSQITAVVKLVNDIADQTNLLALNSAIEAARAGEHGKGFAVVSGEVRKLSEKTKSSVGKIQELVQTSNEYIQHVLETLKKVNESVHIGNESSHLANEAFLKISRSIDESVKKNHLVKDQMDELVATIKEIGKAMSGVTESAEHLMKIVKGKV</sequence>
<reference evidence="5 6" key="1">
    <citation type="submission" date="2023-07" db="EMBL/GenBank/DDBJ databases">
        <title>Genomic Encyclopedia of Type Strains, Phase IV (KMG-IV): sequencing the most valuable type-strain genomes for metagenomic binning, comparative biology and taxonomic classification.</title>
        <authorList>
            <person name="Goeker M."/>
        </authorList>
    </citation>
    <scope>NUCLEOTIDE SEQUENCE [LARGE SCALE GENOMIC DNA]</scope>
    <source>
        <strain evidence="5 6">DSM 19092</strain>
    </source>
</reference>
<dbReference type="SMART" id="SM00283">
    <property type="entry name" value="MA"/>
    <property type="match status" value="1"/>
</dbReference>
<evidence type="ECO:0000256" key="3">
    <source>
        <dbReference type="PROSITE-ProRule" id="PRU00284"/>
    </source>
</evidence>
<evidence type="ECO:0000256" key="1">
    <source>
        <dbReference type="ARBA" id="ARBA00023224"/>
    </source>
</evidence>